<dbReference type="STRING" id="926566.Terro_1647"/>
<dbReference type="KEGG" id="trs:Terro_1647"/>
<evidence type="ECO:0000259" key="1">
    <source>
        <dbReference type="Pfam" id="PF07238"/>
    </source>
</evidence>
<feature type="domain" description="PilZ" evidence="1">
    <location>
        <begin position="14"/>
        <end position="105"/>
    </location>
</feature>
<accession>I3ZFD2</accession>
<protein>
    <submittedName>
        <fullName evidence="2">PilZ domain-containing protein</fullName>
    </submittedName>
</protein>
<organism evidence="2 3">
    <name type="scientific">Terriglobus roseus (strain DSM 18391 / NRRL B-41598 / KBS 63)</name>
    <dbReference type="NCBI Taxonomy" id="926566"/>
    <lineage>
        <taxon>Bacteria</taxon>
        <taxon>Pseudomonadati</taxon>
        <taxon>Acidobacteriota</taxon>
        <taxon>Terriglobia</taxon>
        <taxon>Terriglobales</taxon>
        <taxon>Acidobacteriaceae</taxon>
        <taxon>Terriglobus</taxon>
    </lineage>
</organism>
<sequence length="112" mass="12089">MPPNPPSLVTDPMRNSVRFPLRLNVHVDTENGPVDALTEDISSSGVQFVMPWAPPINSRLAWTLVLPGDIMGSPEDVSVNCVGRVVWHRPGIVGKQVGVVIDGYRIGDIAHG</sequence>
<name>I3ZFD2_TERRK</name>
<dbReference type="Gene3D" id="2.40.10.220">
    <property type="entry name" value="predicted glycosyltransferase like domains"/>
    <property type="match status" value="1"/>
</dbReference>
<dbReference type="EMBL" id="CP003379">
    <property type="protein sequence ID" value="AFL87950.1"/>
    <property type="molecule type" value="Genomic_DNA"/>
</dbReference>
<dbReference type="SUPFAM" id="SSF141371">
    <property type="entry name" value="PilZ domain-like"/>
    <property type="match status" value="1"/>
</dbReference>
<proteinExistence type="predicted"/>
<evidence type="ECO:0000313" key="2">
    <source>
        <dbReference type="EMBL" id="AFL87950.1"/>
    </source>
</evidence>
<dbReference type="Pfam" id="PF07238">
    <property type="entry name" value="PilZ"/>
    <property type="match status" value="1"/>
</dbReference>
<dbReference type="HOGENOM" id="CLU_168029_0_0_0"/>
<dbReference type="GO" id="GO:0035438">
    <property type="term" value="F:cyclic-di-GMP binding"/>
    <property type="evidence" value="ECO:0007669"/>
    <property type="project" value="InterPro"/>
</dbReference>
<keyword evidence="3" id="KW-1185">Reference proteome</keyword>
<gene>
    <name evidence="2" type="ordered locus">Terro_1647</name>
</gene>
<dbReference type="AlphaFoldDB" id="I3ZFD2"/>
<dbReference type="InterPro" id="IPR009875">
    <property type="entry name" value="PilZ_domain"/>
</dbReference>
<evidence type="ECO:0000313" key="3">
    <source>
        <dbReference type="Proteomes" id="UP000006056"/>
    </source>
</evidence>
<dbReference type="Proteomes" id="UP000006056">
    <property type="component" value="Chromosome"/>
</dbReference>
<reference evidence="2 3" key="1">
    <citation type="submission" date="2012-06" db="EMBL/GenBank/DDBJ databases">
        <title>Complete genome of Terriglobus roseus DSM 18391.</title>
        <authorList>
            <consortium name="US DOE Joint Genome Institute (JGI-PGF)"/>
            <person name="Lucas S."/>
            <person name="Copeland A."/>
            <person name="Lapidus A."/>
            <person name="Glavina del Rio T."/>
            <person name="Dalin E."/>
            <person name="Tice H."/>
            <person name="Bruce D."/>
            <person name="Goodwin L."/>
            <person name="Pitluck S."/>
            <person name="Peters L."/>
            <person name="Mikhailova N."/>
            <person name="Munk A.C.C."/>
            <person name="Kyrpides N."/>
            <person name="Mavromatis K."/>
            <person name="Ivanova N."/>
            <person name="Brettin T."/>
            <person name="Detter J.C."/>
            <person name="Han C."/>
            <person name="Larimer F."/>
            <person name="Land M."/>
            <person name="Hauser L."/>
            <person name="Markowitz V."/>
            <person name="Cheng J.-F."/>
            <person name="Hugenholtz P."/>
            <person name="Woyke T."/>
            <person name="Wu D."/>
            <person name="Brambilla E."/>
            <person name="Klenk H.-P."/>
            <person name="Eisen J.A."/>
        </authorList>
    </citation>
    <scope>NUCLEOTIDE SEQUENCE [LARGE SCALE GENOMIC DNA]</scope>
    <source>
        <strain evidence="3">DSM 18391 / NRRL B-41598 / KBS 63</strain>
    </source>
</reference>